<comment type="caution">
    <text evidence="2">The sequence shown here is derived from an EMBL/GenBank/DDBJ whole genome shotgun (WGS) entry which is preliminary data.</text>
</comment>
<sequence length="230" mass="26104">MSPAAGLLQSRVIRWRRLGLSAKPQKGRGAFCVRRSRTGPPARQTEPVRSGSDVSTRPVHLGWEDESDYVEVQGEAVQPRYTRRQRLFTVSSQHQVCLLSVLMKPGHFLRCTRNLLPDFSQTKSRILEGLPGSDVAVIPRKFPGQIKSSFLLPGNYFLLDQRYPDALFCVRHGDKNPELEICFDRKISSYIRPDRVSVLPETHPSRLSASLRATKWPYPVSHRMCQAPVI</sequence>
<evidence type="ECO:0000313" key="2">
    <source>
        <dbReference type="EMBL" id="KAL0281242.1"/>
    </source>
</evidence>
<feature type="region of interest" description="Disordered" evidence="1">
    <location>
        <begin position="35"/>
        <end position="57"/>
    </location>
</feature>
<accession>A0AAW2IHG2</accession>
<proteinExistence type="predicted"/>
<organism evidence="2">
    <name type="scientific">Menopon gallinae</name>
    <name type="common">poultry shaft louse</name>
    <dbReference type="NCBI Taxonomy" id="328185"/>
    <lineage>
        <taxon>Eukaryota</taxon>
        <taxon>Metazoa</taxon>
        <taxon>Ecdysozoa</taxon>
        <taxon>Arthropoda</taxon>
        <taxon>Hexapoda</taxon>
        <taxon>Insecta</taxon>
        <taxon>Pterygota</taxon>
        <taxon>Neoptera</taxon>
        <taxon>Paraneoptera</taxon>
        <taxon>Psocodea</taxon>
        <taxon>Troctomorpha</taxon>
        <taxon>Phthiraptera</taxon>
        <taxon>Amblycera</taxon>
        <taxon>Menoponidae</taxon>
        <taxon>Menopon</taxon>
    </lineage>
</organism>
<protein>
    <submittedName>
        <fullName evidence="2">Uncharacterized protein</fullName>
    </submittedName>
</protein>
<dbReference type="EMBL" id="JARGDH010000001">
    <property type="protein sequence ID" value="KAL0281242.1"/>
    <property type="molecule type" value="Genomic_DNA"/>
</dbReference>
<dbReference type="AlphaFoldDB" id="A0AAW2IHG2"/>
<name>A0AAW2IHG2_9NEOP</name>
<reference evidence="2" key="1">
    <citation type="journal article" date="2024" name="Gigascience">
        <title>Chromosome-level genome of the poultry shaft louse Menopon gallinae provides insight into the host-switching and adaptive evolution of parasitic lice.</title>
        <authorList>
            <person name="Xu Y."/>
            <person name="Ma L."/>
            <person name="Liu S."/>
            <person name="Liang Y."/>
            <person name="Liu Q."/>
            <person name="He Z."/>
            <person name="Tian L."/>
            <person name="Duan Y."/>
            <person name="Cai W."/>
            <person name="Li H."/>
            <person name="Song F."/>
        </authorList>
    </citation>
    <scope>NUCLEOTIDE SEQUENCE</scope>
    <source>
        <strain evidence="2">Cailab_2023a</strain>
    </source>
</reference>
<gene>
    <name evidence="2" type="ORF">PYX00_002291</name>
</gene>
<evidence type="ECO:0000256" key="1">
    <source>
        <dbReference type="SAM" id="MobiDB-lite"/>
    </source>
</evidence>